<dbReference type="AlphaFoldDB" id="A0AB38GWV5"/>
<name>A0AB38GWV5_ECOLX</name>
<reference evidence="2 3" key="1">
    <citation type="submission" date="2018-06" db="EMBL/GenBank/DDBJ databases">
        <authorList>
            <consortium name="Pathogen Informatics"/>
            <person name="Doyle S."/>
        </authorList>
    </citation>
    <scope>NUCLEOTIDE SEQUENCE [LARGE SCALE GENOMIC DNA]</scope>
    <source>
        <strain evidence="2 3">NCTC8603</strain>
    </source>
</reference>
<evidence type="ECO:0000313" key="2">
    <source>
        <dbReference type="EMBL" id="STK58478.1"/>
    </source>
</evidence>
<dbReference type="Proteomes" id="UP000255153">
    <property type="component" value="Unassembled WGS sequence"/>
</dbReference>
<protein>
    <submittedName>
        <fullName evidence="2">Internal head protein</fullName>
    </submittedName>
</protein>
<dbReference type="EMBL" id="UGEE01000003">
    <property type="protein sequence ID" value="STK58478.1"/>
    <property type="molecule type" value="Genomic_DNA"/>
</dbReference>
<proteinExistence type="predicted"/>
<feature type="region of interest" description="Disordered" evidence="1">
    <location>
        <begin position="1"/>
        <end position="44"/>
    </location>
</feature>
<sequence length="105" mass="11885">MRFRGALAPRNGAEHDHALQAEVGEITQPEPAPAQPDETVSEADAEANKAIEYLNNVMDMQSTDMAEIRNARGNVREAMQPFRRRAFEETKSWLMALLATWLICW</sequence>
<gene>
    <name evidence="2" type="ORF">NCTC8603_00231</name>
</gene>
<comment type="caution">
    <text evidence="2">The sequence shown here is derived from an EMBL/GenBank/DDBJ whole genome shotgun (WGS) entry which is preliminary data.</text>
</comment>
<organism evidence="2 3">
    <name type="scientific">Escherichia coli</name>
    <dbReference type="NCBI Taxonomy" id="562"/>
    <lineage>
        <taxon>Bacteria</taxon>
        <taxon>Pseudomonadati</taxon>
        <taxon>Pseudomonadota</taxon>
        <taxon>Gammaproteobacteria</taxon>
        <taxon>Enterobacterales</taxon>
        <taxon>Enterobacteriaceae</taxon>
        <taxon>Escherichia</taxon>
    </lineage>
</organism>
<accession>A0AB38GWV5</accession>
<evidence type="ECO:0000256" key="1">
    <source>
        <dbReference type="SAM" id="MobiDB-lite"/>
    </source>
</evidence>
<evidence type="ECO:0000313" key="3">
    <source>
        <dbReference type="Proteomes" id="UP000255153"/>
    </source>
</evidence>